<sequence>MKNSFYVLFLLSFLTSCQQQNVNRSAVVKSYYSAFDSGNYNALKAITNDSVTIISGDFTTNYDKEAFYEFYKWDSIFKPTYNTIEIEEENNTVLVTVAQKNKRNSFLQNNPLKFKVRVSFTSGKISKLEELEYINVNWNEWNQQKNALVEWVQLNHPELDGFVNDMTMKGAMVYLKAIELYEKKELLN</sequence>
<evidence type="ECO:0000313" key="1">
    <source>
        <dbReference type="EMBL" id="SEB75551.1"/>
    </source>
</evidence>
<accession>A0A1H4LXV9</accession>
<dbReference type="InterPro" id="IPR032710">
    <property type="entry name" value="NTF2-like_dom_sf"/>
</dbReference>
<dbReference type="SUPFAM" id="SSF54427">
    <property type="entry name" value="NTF2-like"/>
    <property type="match status" value="1"/>
</dbReference>
<name>A0A1H4LXV9_9FLAO</name>
<proteinExistence type="predicted"/>
<dbReference type="Gene3D" id="3.10.450.50">
    <property type="match status" value="1"/>
</dbReference>
<evidence type="ECO:0000313" key="2">
    <source>
        <dbReference type="Proteomes" id="UP000183038"/>
    </source>
</evidence>
<organism evidence="1 2">
    <name type="scientific">Maribacter dokdonensis</name>
    <dbReference type="NCBI Taxonomy" id="320912"/>
    <lineage>
        <taxon>Bacteria</taxon>
        <taxon>Pseudomonadati</taxon>
        <taxon>Bacteroidota</taxon>
        <taxon>Flavobacteriia</taxon>
        <taxon>Flavobacteriales</taxon>
        <taxon>Flavobacteriaceae</taxon>
        <taxon>Maribacter</taxon>
    </lineage>
</organism>
<reference evidence="1 2" key="1">
    <citation type="submission" date="2016-10" db="EMBL/GenBank/DDBJ databases">
        <authorList>
            <person name="de Groot N.N."/>
        </authorList>
    </citation>
    <scope>NUCLEOTIDE SEQUENCE [LARGE SCALE GENOMIC DNA]</scope>
    <source>
        <strain evidence="1 2">MAR_2009_71</strain>
    </source>
</reference>
<dbReference type="Proteomes" id="UP000183038">
    <property type="component" value="Unassembled WGS sequence"/>
</dbReference>
<gene>
    <name evidence="1" type="ORF">SAMN05192540_1458</name>
</gene>
<protein>
    <recommendedName>
        <fullName evidence="3">SnoaL-like domain-containing protein</fullName>
    </recommendedName>
</protein>
<evidence type="ECO:0008006" key="3">
    <source>
        <dbReference type="Google" id="ProtNLM"/>
    </source>
</evidence>
<dbReference type="PROSITE" id="PS51257">
    <property type="entry name" value="PROKAR_LIPOPROTEIN"/>
    <property type="match status" value="1"/>
</dbReference>
<dbReference type="EMBL" id="FNTB01000001">
    <property type="protein sequence ID" value="SEB75551.1"/>
    <property type="molecule type" value="Genomic_DNA"/>
</dbReference>
<dbReference type="RefSeq" id="WP_074671389.1">
    <property type="nucleotide sequence ID" value="NZ_FNTB01000001.1"/>
</dbReference>
<dbReference type="AlphaFoldDB" id="A0A1H4LXV9"/>
<dbReference type="OrthoDB" id="1121874at2"/>